<proteinExistence type="predicted"/>
<dbReference type="SUPFAM" id="SSF103084">
    <property type="entry name" value="Holliday junction resolvase RusA"/>
    <property type="match status" value="1"/>
</dbReference>
<dbReference type="AlphaFoldDB" id="X1V9K5"/>
<accession>X1V9K5</accession>
<dbReference type="GO" id="GO:0000287">
    <property type="term" value="F:magnesium ion binding"/>
    <property type="evidence" value="ECO:0007669"/>
    <property type="project" value="InterPro"/>
</dbReference>
<dbReference type="GO" id="GO:0006281">
    <property type="term" value="P:DNA repair"/>
    <property type="evidence" value="ECO:0007669"/>
    <property type="project" value="InterPro"/>
</dbReference>
<dbReference type="GO" id="GO:0006310">
    <property type="term" value="P:DNA recombination"/>
    <property type="evidence" value="ECO:0007669"/>
    <property type="project" value="InterPro"/>
</dbReference>
<organism evidence="1">
    <name type="scientific">marine sediment metagenome</name>
    <dbReference type="NCBI Taxonomy" id="412755"/>
    <lineage>
        <taxon>unclassified sequences</taxon>
        <taxon>metagenomes</taxon>
        <taxon>ecological metagenomes</taxon>
    </lineage>
</organism>
<dbReference type="InterPro" id="IPR036614">
    <property type="entry name" value="RusA-like_sf"/>
</dbReference>
<protein>
    <submittedName>
        <fullName evidence="1">Uncharacterized protein</fullName>
    </submittedName>
</protein>
<gene>
    <name evidence="1" type="ORF">S12H4_49132</name>
</gene>
<name>X1V9K5_9ZZZZ</name>
<dbReference type="Gene3D" id="3.30.1330.70">
    <property type="entry name" value="Holliday junction resolvase RusA"/>
    <property type="match status" value="1"/>
</dbReference>
<evidence type="ECO:0000313" key="1">
    <source>
        <dbReference type="EMBL" id="GAJ09706.1"/>
    </source>
</evidence>
<sequence>MLEMLEEKMRIEVPFLPPVEYSLNSRCSWAEKHKAGKVYHDAAFYCCVDARNRGYREGLTFPLVKAKLNLTVVFAEPRLRDQDNLLARFKPGLDAVVDSGLVLDDDVEHLEIGGVEVIVDPERAPLTIIELDEIKKLEGDK</sequence>
<reference evidence="1" key="1">
    <citation type="journal article" date="2014" name="Front. Microbiol.">
        <title>High frequency of phylogenetically diverse reductive dehalogenase-homologous genes in deep subseafloor sedimentary metagenomes.</title>
        <authorList>
            <person name="Kawai M."/>
            <person name="Futagami T."/>
            <person name="Toyoda A."/>
            <person name="Takaki Y."/>
            <person name="Nishi S."/>
            <person name="Hori S."/>
            <person name="Arai W."/>
            <person name="Tsubouchi T."/>
            <person name="Morono Y."/>
            <person name="Uchiyama I."/>
            <person name="Ito T."/>
            <person name="Fujiyama A."/>
            <person name="Inagaki F."/>
            <person name="Takami H."/>
        </authorList>
    </citation>
    <scope>NUCLEOTIDE SEQUENCE</scope>
    <source>
        <strain evidence="1">Expedition CK06-06</strain>
    </source>
</reference>
<dbReference type="EMBL" id="BARW01030788">
    <property type="protein sequence ID" value="GAJ09706.1"/>
    <property type="molecule type" value="Genomic_DNA"/>
</dbReference>
<comment type="caution">
    <text evidence="1">The sequence shown here is derived from an EMBL/GenBank/DDBJ whole genome shotgun (WGS) entry which is preliminary data.</text>
</comment>